<feature type="chain" id="PRO_5019719546" evidence="1">
    <location>
        <begin position="24"/>
        <end position="248"/>
    </location>
</feature>
<proteinExistence type="predicted"/>
<protein>
    <submittedName>
        <fullName evidence="2">Uncharacterized protein</fullName>
    </submittedName>
</protein>
<name>A0A486XM13_9GAMM</name>
<evidence type="ECO:0000256" key="1">
    <source>
        <dbReference type="SAM" id="SignalP"/>
    </source>
</evidence>
<dbReference type="EMBL" id="CAAJGR010000077">
    <property type="protein sequence ID" value="VHO02761.1"/>
    <property type="molecule type" value="Genomic_DNA"/>
</dbReference>
<feature type="signal peptide" evidence="1">
    <location>
        <begin position="1"/>
        <end position="23"/>
    </location>
</feature>
<evidence type="ECO:0000313" key="2">
    <source>
        <dbReference type="EMBL" id="VHO02761.1"/>
    </source>
</evidence>
<dbReference type="AlphaFoldDB" id="A0A486XM13"/>
<dbReference type="Gene3D" id="3.40.190.10">
    <property type="entry name" value="Periplasmic binding protein-like II"/>
    <property type="match status" value="2"/>
</dbReference>
<keyword evidence="1" id="KW-0732">Signal</keyword>
<reference evidence="2" key="1">
    <citation type="submission" date="2019-04" db="EMBL/GenBank/DDBJ databases">
        <authorList>
            <person name="Brambilla D."/>
        </authorList>
    </citation>
    <scope>NUCLEOTIDE SEQUENCE</scope>
    <source>
        <strain evidence="2">BAL1</strain>
    </source>
</reference>
<accession>A0A486XM13</accession>
<organism evidence="2">
    <name type="scientific">Rheinheimera sp. BAL341</name>
    <dbReference type="NCBI Taxonomy" id="1708203"/>
    <lineage>
        <taxon>Bacteria</taxon>
        <taxon>Pseudomonadati</taxon>
        <taxon>Pseudomonadota</taxon>
        <taxon>Gammaproteobacteria</taxon>
        <taxon>Chromatiales</taxon>
        <taxon>Chromatiaceae</taxon>
        <taxon>Rheinheimera</taxon>
    </lineage>
</organism>
<dbReference type="SUPFAM" id="SSF53850">
    <property type="entry name" value="Periplasmic binding protein-like II"/>
    <property type="match status" value="1"/>
</dbReference>
<sequence>MANGLIAILLITVSSLLSSQVQAEELTKLRIHYPQLPPYIYLNGESEQVSGILPELFEPFFLQQQLNSQYVFNHPQRAEQALYHGDIDAMFVSQAWLENPDALVFSVAVLSFDDYLFSLRPEDVAMDLTTLRELKICTREHYIYPQLEHYFARQGFIRVDASSEEAQLKMLMSQRCDLMYMNDIIASWLMLQQLRQVRLYALPQAIARASLHLSLHPRWQSLLPALNQFILQQQQNGTINRVIQHHSH</sequence>
<gene>
    <name evidence="2" type="ORF">BAL341_998</name>
</gene>